<name>A0ABT2ZFH6_9RHOB</name>
<evidence type="ECO:0000256" key="2">
    <source>
        <dbReference type="ARBA" id="ARBA00007362"/>
    </source>
</evidence>
<keyword evidence="9" id="KW-1185">Reference proteome</keyword>
<feature type="transmembrane region" description="Helical" evidence="6">
    <location>
        <begin position="12"/>
        <end position="31"/>
    </location>
</feature>
<dbReference type="Proteomes" id="UP001652542">
    <property type="component" value="Unassembled WGS sequence"/>
</dbReference>
<feature type="transmembrane region" description="Helical" evidence="6">
    <location>
        <begin position="279"/>
        <end position="295"/>
    </location>
</feature>
<feature type="transmembrane region" description="Helical" evidence="6">
    <location>
        <begin position="156"/>
        <end position="178"/>
    </location>
</feature>
<evidence type="ECO:0000256" key="4">
    <source>
        <dbReference type="ARBA" id="ARBA00022989"/>
    </source>
</evidence>
<protein>
    <submittedName>
        <fullName evidence="8">DMT family transporter</fullName>
    </submittedName>
</protein>
<keyword evidence="3 6" id="KW-0812">Transmembrane</keyword>
<evidence type="ECO:0000313" key="8">
    <source>
        <dbReference type="EMBL" id="MCV2869854.1"/>
    </source>
</evidence>
<evidence type="ECO:0000256" key="6">
    <source>
        <dbReference type="SAM" id="Phobius"/>
    </source>
</evidence>
<feature type="transmembrane region" description="Helical" evidence="6">
    <location>
        <begin position="250"/>
        <end position="273"/>
    </location>
</feature>
<feature type="transmembrane region" description="Helical" evidence="6">
    <location>
        <begin position="43"/>
        <end position="63"/>
    </location>
</feature>
<feature type="transmembrane region" description="Helical" evidence="6">
    <location>
        <begin position="190"/>
        <end position="218"/>
    </location>
</feature>
<proteinExistence type="inferred from homology"/>
<comment type="caution">
    <text evidence="8">The sequence shown here is derived from an EMBL/GenBank/DDBJ whole genome shotgun (WGS) entry which is preliminary data.</text>
</comment>
<feature type="transmembrane region" description="Helical" evidence="6">
    <location>
        <begin position="132"/>
        <end position="150"/>
    </location>
</feature>
<evidence type="ECO:0000313" key="9">
    <source>
        <dbReference type="Proteomes" id="UP001652542"/>
    </source>
</evidence>
<gene>
    <name evidence="8" type="ORF">OEW28_14555</name>
</gene>
<comment type="similarity">
    <text evidence="2">Belongs to the EamA transporter family.</text>
</comment>
<reference evidence="8 9" key="1">
    <citation type="submission" date="2022-10" db="EMBL/GenBank/DDBJ databases">
        <title>Defluviimonas sp. nov., isolated from ocean surface water.</title>
        <authorList>
            <person name="He W."/>
            <person name="Wang L."/>
            <person name="Zhang D.-F."/>
        </authorList>
    </citation>
    <scope>NUCLEOTIDE SEQUENCE [LARGE SCALE GENOMIC DNA]</scope>
    <source>
        <strain evidence="8 9">WL0002</strain>
    </source>
</reference>
<keyword evidence="4 6" id="KW-1133">Transmembrane helix</keyword>
<evidence type="ECO:0000256" key="1">
    <source>
        <dbReference type="ARBA" id="ARBA00004141"/>
    </source>
</evidence>
<feature type="domain" description="EamA" evidence="7">
    <location>
        <begin position="15"/>
        <end position="142"/>
    </location>
</feature>
<dbReference type="SUPFAM" id="SSF103481">
    <property type="entry name" value="Multidrug resistance efflux transporter EmrE"/>
    <property type="match status" value="1"/>
</dbReference>
<feature type="transmembrane region" description="Helical" evidence="6">
    <location>
        <begin position="224"/>
        <end position="243"/>
    </location>
</feature>
<comment type="subcellular location">
    <subcellularLocation>
        <location evidence="1">Membrane</location>
        <topology evidence="1">Multi-pass membrane protein</topology>
    </subcellularLocation>
</comment>
<feature type="transmembrane region" description="Helical" evidence="6">
    <location>
        <begin position="75"/>
        <end position="96"/>
    </location>
</feature>
<sequence>MLASHPRPTAPGVQGNVIAAGSMLIWAAGFPAGDVLLEQVAPLHLATLRMLLAAAFLLPLWLAFEGRRDFPRIHWRRVALIGAVGFGATSFLLTFAQSRTDGVTVAIVSATTPVIGIALECLLDGRRLTRRLVAGLVLTLTGGTAAYAAGLGSLNLGLGALAMLASVIIYCWGSRAAVVDLAPLSPLGRAALPFVAAGLTMTVISSAADGFGAAAGVLLTDPDALTIALFYGMGSIGLSHLLWLMGVERLGIGIASMHFNAAPFYVMMIAWALGGGFNWAQALGALVVLAGVLIAQGRAARSNRAAAEVT</sequence>
<accession>A0ABT2ZFH6</accession>
<dbReference type="PANTHER" id="PTHR32322:SF2">
    <property type="entry name" value="EAMA DOMAIN-CONTAINING PROTEIN"/>
    <property type="match status" value="1"/>
</dbReference>
<dbReference type="RefSeq" id="WP_263735529.1">
    <property type="nucleotide sequence ID" value="NZ_JAOWKY010000004.1"/>
</dbReference>
<dbReference type="InterPro" id="IPR050638">
    <property type="entry name" value="AA-Vitamin_Transporters"/>
</dbReference>
<dbReference type="InterPro" id="IPR037185">
    <property type="entry name" value="EmrE-like"/>
</dbReference>
<evidence type="ECO:0000256" key="5">
    <source>
        <dbReference type="ARBA" id="ARBA00023136"/>
    </source>
</evidence>
<dbReference type="InterPro" id="IPR000620">
    <property type="entry name" value="EamA_dom"/>
</dbReference>
<evidence type="ECO:0000259" key="7">
    <source>
        <dbReference type="Pfam" id="PF00892"/>
    </source>
</evidence>
<dbReference type="PANTHER" id="PTHR32322">
    <property type="entry name" value="INNER MEMBRANE TRANSPORTER"/>
    <property type="match status" value="1"/>
</dbReference>
<evidence type="ECO:0000256" key="3">
    <source>
        <dbReference type="ARBA" id="ARBA00022692"/>
    </source>
</evidence>
<feature type="transmembrane region" description="Helical" evidence="6">
    <location>
        <begin position="102"/>
        <end position="123"/>
    </location>
</feature>
<dbReference type="Pfam" id="PF00892">
    <property type="entry name" value="EamA"/>
    <property type="match status" value="2"/>
</dbReference>
<keyword evidence="5 6" id="KW-0472">Membrane</keyword>
<organism evidence="8 9">
    <name type="scientific">Albidovulum marisflavi</name>
    <dbReference type="NCBI Taxonomy" id="2984159"/>
    <lineage>
        <taxon>Bacteria</taxon>
        <taxon>Pseudomonadati</taxon>
        <taxon>Pseudomonadota</taxon>
        <taxon>Alphaproteobacteria</taxon>
        <taxon>Rhodobacterales</taxon>
        <taxon>Paracoccaceae</taxon>
        <taxon>Albidovulum</taxon>
    </lineage>
</organism>
<dbReference type="EMBL" id="JAOWKY010000004">
    <property type="protein sequence ID" value="MCV2869854.1"/>
    <property type="molecule type" value="Genomic_DNA"/>
</dbReference>
<feature type="domain" description="EamA" evidence="7">
    <location>
        <begin position="159"/>
        <end position="294"/>
    </location>
</feature>